<dbReference type="Pfam" id="PF00326">
    <property type="entry name" value="Peptidase_S9"/>
    <property type="match status" value="1"/>
</dbReference>
<reference evidence="6 7" key="1">
    <citation type="submission" date="2019-02" db="EMBL/GenBank/DDBJ databases">
        <title>Halieaceae_genomes.</title>
        <authorList>
            <person name="Li S.-H."/>
        </authorList>
    </citation>
    <scope>NUCLEOTIDE SEQUENCE [LARGE SCALE GENOMIC DNA]</scope>
    <source>
        <strain evidence="6 7">JH123</strain>
    </source>
</reference>
<evidence type="ECO:0000313" key="6">
    <source>
        <dbReference type="EMBL" id="UZP74532.1"/>
    </source>
</evidence>
<evidence type="ECO:0000259" key="4">
    <source>
        <dbReference type="Pfam" id="PF00326"/>
    </source>
</evidence>
<dbReference type="Gene3D" id="3.40.50.1820">
    <property type="entry name" value="alpha/beta hydrolase"/>
    <property type="match status" value="1"/>
</dbReference>
<dbReference type="InterPro" id="IPR011659">
    <property type="entry name" value="WD40"/>
</dbReference>
<dbReference type="Gene3D" id="2.120.10.30">
    <property type="entry name" value="TolB, C-terminal domain"/>
    <property type="match status" value="1"/>
</dbReference>
<keyword evidence="1" id="KW-0378">Hydrolase</keyword>
<accession>A0ABY6Q5K4</accession>
<dbReference type="PANTHER" id="PTHR42776:SF27">
    <property type="entry name" value="DIPEPTIDYL PEPTIDASE FAMILY MEMBER 6"/>
    <property type="match status" value="1"/>
</dbReference>
<organism evidence="6 7">
    <name type="scientific">Candidatus Paraluminiphilus aquimaris</name>
    <dbReference type="NCBI Taxonomy" id="2518994"/>
    <lineage>
        <taxon>Bacteria</taxon>
        <taxon>Pseudomonadati</taxon>
        <taxon>Pseudomonadota</taxon>
        <taxon>Gammaproteobacteria</taxon>
        <taxon>Cellvibrionales</taxon>
        <taxon>Halieaceae</taxon>
        <taxon>Candidatus Paraluminiphilus</taxon>
    </lineage>
</organism>
<evidence type="ECO:0000256" key="1">
    <source>
        <dbReference type="ARBA" id="ARBA00022801"/>
    </source>
</evidence>
<evidence type="ECO:0000256" key="3">
    <source>
        <dbReference type="SAM" id="SignalP"/>
    </source>
</evidence>
<gene>
    <name evidence="6" type="ORF">E0F26_07175</name>
</gene>
<name>A0ABY6Q5K4_9GAMM</name>
<dbReference type="RefSeq" id="WP_279240984.1">
    <property type="nucleotide sequence ID" value="NZ_CP036501.1"/>
</dbReference>
<feature type="domain" description="Peptidase S9 prolyl oligopeptidase catalytic" evidence="4">
    <location>
        <begin position="482"/>
        <end position="688"/>
    </location>
</feature>
<dbReference type="InterPro" id="IPR001375">
    <property type="entry name" value="Peptidase_S9_cat"/>
</dbReference>
<feature type="chain" id="PRO_5047312612" evidence="3">
    <location>
        <begin position="36"/>
        <end position="701"/>
    </location>
</feature>
<dbReference type="PANTHER" id="PTHR42776">
    <property type="entry name" value="SERINE PEPTIDASE S9 FAMILY MEMBER"/>
    <property type="match status" value="1"/>
</dbReference>
<dbReference type="Gene3D" id="2.140.10.30">
    <property type="entry name" value="Dipeptidylpeptidase IV, N-terminal domain"/>
    <property type="match status" value="1"/>
</dbReference>
<dbReference type="InterPro" id="IPR029058">
    <property type="entry name" value="AB_hydrolase_fold"/>
</dbReference>
<dbReference type="EMBL" id="CP036501">
    <property type="protein sequence ID" value="UZP74532.1"/>
    <property type="molecule type" value="Genomic_DNA"/>
</dbReference>
<sequence length="701" mass="77467">MPLKLRYPARSRVLLNLSLTVIVSSFALQVQISQAASLPVFVAEDVFEMEYANDPQVSPNGSRVAYVRTSMDIMTDQARRTIWVVDTNGDNHRPLVSGPGNFSSPRWSPSGDRLAYLSNRDGKNQLFVQWLDGGETAKVTTLPQSPRSIVWSPDGKFIAFTRFVPKASPTLAEMPAKPKGASWAEPATVIDRMTFRRDGGGYLPTGNNQVFVVPADGGTPRQMSNGDYPIGGPVTWMPDSKSIIFSSNRRDDAEYHPRQTDLFSASLVSGELVKVTDRAGSESNPVISSNGRYLAYTSAADTRQGYNRAQLRVKDLQSGEDRSLTEDLDRSVSDVQWTPDSKRLWISFNDLGMTRVAEVDVKGRLKQSDIVLGGTALGRPYTSGVFSVGGKGHLAFTLGRDDRPADLALMRPGKAPRLLTDLNSDLMGQREMARVERMTWASSHDGLEVEGWVMKPPGFDPNKTYPMILEIHGGPHSAYGPNYSTEAQLYAAAGYVVFYTNPRGSTSYGEEFANTIDLAYPGYDYDDLMSGVDVLLDRGYVDANQLYVTGGSGGGVLTAWIVGKTDRFRAAVVAKPVINWASFVLTADLNYYFATTWFDAPPWEDYESYWKRSPLSLVGNVSTPTMLLTGEADYRTPMSETEQYYQALKHRGIDTLMVRIPGASHSIYARPSNLIAKVNNILAWFERYREDSSDDQDGSTE</sequence>
<feature type="signal peptide" evidence="3">
    <location>
        <begin position="1"/>
        <end position="35"/>
    </location>
</feature>
<keyword evidence="3" id="KW-0732">Signal</keyword>
<proteinExistence type="predicted"/>
<keyword evidence="7" id="KW-1185">Reference proteome</keyword>
<dbReference type="Proteomes" id="UP001317963">
    <property type="component" value="Chromosome"/>
</dbReference>
<keyword evidence="2" id="KW-0720">Serine protease</keyword>
<protein>
    <submittedName>
        <fullName evidence="6">S9 family peptidase</fullName>
    </submittedName>
</protein>
<dbReference type="SUPFAM" id="SSF53474">
    <property type="entry name" value="alpha/beta-Hydrolases"/>
    <property type="match status" value="1"/>
</dbReference>
<feature type="domain" description="Dipeptidylpeptidase IV N-terminal" evidence="5">
    <location>
        <begin position="205"/>
        <end position="296"/>
    </location>
</feature>
<evidence type="ECO:0000256" key="2">
    <source>
        <dbReference type="ARBA" id="ARBA00022825"/>
    </source>
</evidence>
<dbReference type="Pfam" id="PF00930">
    <property type="entry name" value="DPPIV_N"/>
    <property type="match status" value="1"/>
</dbReference>
<evidence type="ECO:0000259" key="5">
    <source>
        <dbReference type="Pfam" id="PF00930"/>
    </source>
</evidence>
<dbReference type="InterPro" id="IPR002469">
    <property type="entry name" value="Peptidase_S9B_N"/>
</dbReference>
<keyword evidence="2" id="KW-0645">Protease</keyword>
<dbReference type="InterPro" id="IPR011042">
    <property type="entry name" value="6-blade_b-propeller_TolB-like"/>
</dbReference>
<dbReference type="SUPFAM" id="SSF82171">
    <property type="entry name" value="DPP6 N-terminal domain-like"/>
    <property type="match status" value="1"/>
</dbReference>
<dbReference type="Pfam" id="PF07676">
    <property type="entry name" value="PD40"/>
    <property type="match status" value="2"/>
</dbReference>
<evidence type="ECO:0000313" key="7">
    <source>
        <dbReference type="Proteomes" id="UP001317963"/>
    </source>
</evidence>